<sequence length="212" mass="23993">MTTTAAEPRLSRAATMVRDLTRDQKTKTGELDLALLKLPGPRATLKRCLGLEADDRRWDRAWQHLVEYVPERADSAEERAFVAVAAMICAQNPSARKDDLDEHRPPATAKLGASMAIGVAQHRWSSKDAALSRLILLGRQNLGGLHRLLPRTVLHLRSLGVPIAWAALVDDLAAWPRYRREITKRWIQDYHRTLHRIETERARNDADESETT</sequence>
<dbReference type="RefSeq" id="WP_213172537.1">
    <property type="nucleotide sequence ID" value="NZ_CP070496.1"/>
</dbReference>
<evidence type="ECO:0000313" key="2">
    <source>
        <dbReference type="Proteomes" id="UP000662939"/>
    </source>
</evidence>
<dbReference type="Pfam" id="PF09485">
    <property type="entry name" value="CRISPR_Cse2"/>
    <property type="match status" value="1"/>
</dbReference>
<dbReference type="Proteomes" id="UP000662939">
    <property type="component" value="Chromosome"/>
</dbReference>
<proteinExistence type="predicted"/>
<dbReference type="InterPro" id="IPR013382">
    <property type="entry name" value="CRISPR-assoc_prot_Cse2"/>
</dbReference>
<dbReference type="InterPro" id="IPR038287">
    <property type="entry name" value="Cse2_sf"/>
</dbReference>
<dbReference type="Gene3D" id="1.10.520.40">
    <property type="entry name" value="CRISPR-associated protein Cse2"/>
    <property type="match status" value="1"/>
</dbReference>
<dbReference type="KEGG" id="nav:JQS30_06375"/>
<organism evidence="1 2">
    <name type="scientific">Natronoglycomyces albus</name>
    <dbReference type="NCBI Taxonomy" id="2811108"/>
    <lineage>
        <taxon>Bacteria</taxon>
        <taxon>Bacillati</taxon>
        <taxon>Actinomycetota</taxon>
        <taxon>Actinomycetes</taxon>
        <taxon>Glycomycetales</taxon>
        <taxon>Glycomycetaceae</taxon>
        <taxon>Natronoglycomyces</taxon>
    </lineage>
</organism>
<keyword evidence="2" id="KW-1185">Reference proteome</keyword>
<protein>
    <submittedName>
        <fullName evidence="1">Type I-E CRISPR-associated protein Cse2/CasB</fullName>
    </submittedName>
</protein>
<gene>
    <name evidence="1" type="primary">casB</name>
    <name evidence="1" type="ORF">JQS30_06375</name>
</gene>
<reference evidence="1" key="1">
    <citation type="submission" date="2021-02" db="EMBL/GenBank/DDBJ databases">
        <title>Natronoglycomyces albus gen. nov., sp. nov, a haloalkaliphilic actinobacterium from a soda solonchak soil.</title>
        <authorList>
            <person name="Sorokin D.Y."/>
            <person name="Khijniak T.V."/>
            <person name="Zakharycheva A.P."/>
            <person name="Boueva O.V."/>
            <person name="Ariskina E.V."/>
            <person name="Hahnke R.L."/>
            <person name="Bunk B."/>
            <person name="Sproer C."/>
            <person name="Schumann P."/>
            <person name="Evtushenko L.I."/>
            <person name="Kublanov I.V."/>
        </authorList>
    </citation>
    <scope>NUCLEOTIDE SEQUENCE</scope>
    <source>
        <strain evidence="1">DSM 106290</strain>
    </source>
</reference>
<name>A0A895XVH7_9ACTN</name>
<dbReference type="EMBL" id="CP070496">
    <property type="protein sequence ID" value="QSB06526.1"/>
    <property type="molecule type" value="Genomic_DNA"/>
</dbReference>
<dbReference type="AlphaFoldDB" id="A0A895XVH7"/>
<accession>A0A895XVH7</accession>
<dbReference type="NCBIfam" id="TIGR02548">
    <property type="entry name" value="casB_cse2"/>
    <property type="match status" value="1"/>
</dbReference>
<evidence type="ECO:0000313" key="1">
    <source>
        <dbReference type="EMBL" id="QSB06526.1"/>
    </source>
</evidence>